<dbReference type="PANTHER" id="PTHR14667:SF2">
    <property type="entry name" value="BARDET-BIEDL SYNDROME 10 PROTEIN"/>
    <property type="match status" value="1"/>
</dbReference>
<dbReference type="InterPro" id="IPR000648">
    <property type="entry name" value="Oxysterol-bd"/>
</dbReference>
<dbReference type="Pfam" id="PF01237">
    <property type="entry name" value="Oxysterol_BP"/>
    <property type="match status" value="1"/>
</dbReference>
<evidence type="ECO:0000313" key="4">
    <source>
        <dbReference type="Proteomes" id="UP000694429"/>
    </source>
</evidence>
<evidence type="ECO:0000313" key="2">
    <source>
        <dbReference type="Ensembl" id="ENSCAFP00030006757.1"/>
    </source>
</evidence>
<dbReference type="Gene3D" id="2.40.160.120">
    <property type="match status" value="1"/>
</dbReference>
<dbReference type="Ensembl" id="ENSCAFT00030007706.1">
    <property type="protein sequence ID" value="ENSCAFP00030006757.1"/>
    <property type="gene ID" value="ENSCAFG00030004174.1"/>
</dbReference>
<dbReference type="AlphaFoldDB" id="A0A8C0M9D2"/>
<dbReference type="InterPro" id="IPR037239">
    <property type="entry name" value="OSBP_sf"/>
</dbReference>
<dbReference type="InterPro" id="IPR027413">
    <property type="entry name" value="GROEL-like_equatorial_sf"/>
</dbReference>
<dbReference type="InterPro" id="IPR042619">
    <property type="entry name" value="BBS10"/>
</dbReference>
<reference evidence="2" key="2">
    <citation type="submission" date="2019-03" db="EMBL/GenBank/DDBJ databases">
        <authorList>
            <person name="Warren W.C."/>
            <person name="Johnson G.S."/>
        </authorList>
    </citation>
    <scope>NUCLEOTIDE SEQUENCE [LARGE SCALE GENOMIC DNA]</scope>
    <source>
        <strain evidence="2">Basenji</strain>
    </source>
</reference>
<accession>A0A8C0M9D2</accession>
<feature type="compositionally biased region" description="Basic residues" evidence="1">
    <location>
        <begin position="214"/>
        <end position="227"/>
    </location>
</feature>
<dbReference type="SUPFAM" id="SSF48592">
    <property type="entry name" value="GroEL equatorial domain-like"/>
    <property type="match status" value="1"/>
</dbReference>
<dbReference type="Gene3D" id="3.30.260.10">
    <property type="entry name" value="TCP-1-like chaperonin intermediate domain"/>
    <property type="match status" value="1"/>
</dbReference>
<protein>
    <submittedName>
        <fullName evidence="2">Oxysterol binding protein like 8</fullName>
    </submittedName>
</protein>
<dbReference type="Gene3D" id="3.50.7.10">
    <property type="entry name" value="GroEL"/>
    <property type="match status" value="1"/>
</dbReference>
<sequence>MTMPYAHCKGILYGTMTLELGGIVNITCQKTGYSAILEFKLKPFLGSSDCVNQISGKLKLGKEVLATLEGHWDSEVFINDKKTDNSEVFWNPTPDIKQWRLIRHTVKFEEQGDFESEKLWQRVTRAINAKDQTEATQEKYVLEEAQRQAARDRKTKSEEWTCKLFELDPLTGEWHYKFADTRPWDPLNDMIQFEKDGVIQTKVKHRTPMVSVPKMKHKPTRQQKKVAKGYSSPEPDIQDSSGSEAQSVKPNTRRKKGIELGDIQNSIESIKQTQEEIKRLVVAYVSSHLRKTGDGAKTFVVFLCHLLRGLHAMTDGEQDSLASKHMQTHRRHWKNCCRWKLISQFLLTFQTHRLDYIVDHYLSRHFGSIFSSSTKERTLCRSSLESLLAAYFGGRVGRNNRDFMSRLTCDYFFKCMARERGSEEVLDLVDDYFVELSVGVTGLPVSDSRITPGLVLPRDFSVYRPADGDIRIVIVTETVQPLFSTSGSEFILRSEAQFQTSRFWIMERTKAIMKHLQSQNVKLLLSSVKQPDSVIYYSGLAGISVVECLSPEEVSLIRRITGLSPLALPHASSQDEICNTVLVKFCKPLTFRSKRYVHLGVISTSSFIPHCVVLCGPVQGLVEQHRDALHGAFKMLRQLLKDLDLNYLIQTSDQNHTSSPLVYNESDPLPEVVNGSIQRPRQDTVLRNKSKPAKTQTYSDLVVPSVELETCIIPCSAPKVTPTGTYQTDETLRCFSPTKTRINGDNEPFIESNSANSTENTRREISYENLQITKIPGKGNLLPVREKTLEICAAQGHCFSTIPAGCVLPVGGNFEILLHYYLLHYAKKCQQSEETMVSMIIANALLGVPKILYKSKKGNCSFPQIYVRTLHALQTHQPMVSSQTGLESVAGKYQLLTSVLQCLTKILTIDLVINIKRQPQEIYDQDSEEEV</sequence>
<dbReference type="SUPFAM" id="SSF144000">
    <property type="entry name" value="Oxysterol-binding protein-like"/>
    <property type="match status" value="1"/>
</dbReference>
<name>A0A8C0M9D2_CANLF</name>
<evidence type="ECO:0000256" key="1">
    <source>
        <dbReference type="SAM" id="MobiDB-lite"/>
    </source>
</evidence>
<feature type="compositionally biased region" description="Polar residues" evidence="1">
    <location>
        <begin position="238"/>
        <end position="250"/>
    </location>
</feature>
<reference evidence="2" key="3">
    <citation type="submission" date="2025-05" db="UniProtKB">
        <authorList>
            <consortium name="Ensembl"/>
        </authorList>
    </citation>
    <scope>IDENTIFICATION</scope>
</reference>
<dbReference type="InterPro" id="IPR027410">
    <property type="entry name" value="TCP-1-like_intermed_sf"/>
</dbReference>
<feature type="region of interest" description="Disordered" evidence="1">
    <location>
        <begin position="204"/>
        <end position="257"/>
    </location>
</feature>
<dbReference type="Proteomes" id="UP000694542">
    <property type="component" value="Chromosome 15"/>
</dbReference>
<proteinExistence type="predicted"/>
<dbReference type="OrthoDB" id="10053431at2759"/>
<dbReference type="GO" id="GO:0051131">
    <property type="term" value="P:chaperone-mediated protein complex assembly"/>
    <property type="evidence" value="ECO:0007669"/>
    <property type="project" value="InterPro"/>
</dbReference>
<dbReference type="Gene3D" id="1.10.560.10">
    <property type="entry name" value="GroEL-like equatorial domain"/>
    <property type="match status" value="2"/>
</dbReference>
<dbReference type="GO" id="GO:0005832">
    <property type="term" value="C:chaperonin-containing T-complex"/>
    <property type="evidence" value="ECO:0007669"/>
    <property type="project" value="UniProtKB-ARBA"/>
</dbReference>
<dbReference type="GO" id="GO:0008289">
    <property type="term" value="F:lipid binding"/>
    <property type="evidence" value="ECO:0007669"/>
    <property type="project" value="InterPro"/>
</dbReference>
<gene>
    <name evidence="2" type="primary">OSBPL8</name>
</gene>
<dbReference type="Ensembl" id="ENSCAFT00040009065.1">
    <property type="protein sequence ID" value="ENSCAFP00040007870.1"/>
    <property type="gene ID" value="ENSCAFG00040004751.1"/>
</dbReference>
<dbReference type="FunFam" id="3.30.70.3490:FF:000005">
    <property type="entry name" value="Oxysterol-binding protein"/>
    <property type="match status" value="1"/>
</dbReference>
<reference evidence="3" key="1">
    <citation type="submission" date="2018-10" db="EMBL/GenBank/DDBJ databases">
        <title>De novo assembly of a Great Dane genome.</title>
        <authorList>
            <person name="Kidd J.M."/>
            <person name="Pendleton A.L."/>
            <person name="Shen F."/>
            <person name="Emery S."/>
        </authorList>
    </citation>
    <scope>NUCLEOTIDE SEQUENCE [LARGE SCALE GENOMIC DNA]</scope>
    <source>
        <strain evidence="3">Great Dane</strain>
    </source>
</reference>
<dbReference type="PANTHER" id="PTHR14667">
    <property type="entry name" value="BARDET-BIEDL SYNDROME 10 PROTEIN"/>
    <property type="match status" value="1"/>
</dbReference>
<organism evidence="2 4">
    <name type="scientific">Canis lupus familiaris</name>
    <name type="common">Dog</name>
    <name type="synonym">Canis familiaris</name>
    <dbReference type="NCBI Taxonomy" id="9615"/>
    <lineage>
        <taxon>Eukaryota</taxon>
        <taxon>Metazoa</taxon>
        <taxon>Chordata</taxon>
        <taxon>Craniata</taxon>
        <taxon>Vertebrata</taxon>
        <taxon>Euteleostomi</taxon>
        <taxon>Mammalia</taxon>
        <taxon>Eutheria</taxon>
        <taxon>Laurasiatheria</taxon>
        <taxon>Carnivora</taxon>
        <taxon>Caniformia</taxon>
        <taxon>Canidae</taxon>
        <taxon>Canis</taxon>
    </lineage>
</organism>
<dbReference type="Gene3D" id="3.30.70.3490">
    <property type="match status" value="1"/>
</dbReference>
<evidence type="ECO:0000313" key="3">
    <source>
        <dbReference type="Ensembl" id="ENSCAFP00040007870.1"/>
    </source>
</evidence>
<dbReference type="Proteomes" id="UP000694429">
    <property type="component" value="Chromosome 15"/>
</dbReference>
<dbReference type="InterPro" id="IPR027409">
    <property type="entry name" value="GroEL-like_apical_dom_sf"/>
</dbReference>